<feature type="transmembrane region" description="Helical" evidence="1">
    <location>
        <begin position="51"/>
        <end position="76"/>
    </location>
</feature>
<dbReference type="Proteomes" id="UP001177670">
    <property type="component" value="Unassembled WGS sequence"/>
</dbReference>
<evidence type="ECO:0000313" key="3">
    <source>
        <dbReference type="Proteomes" id="UP001177670"/>
    </source>
</evidence>
<proteinExistence type="predicted"/>
<comment type="caution">
    <text evidence="2">The sequence shown here is derived from an EMBL/GenBank/DDBJ whole genome shotgun (WGS) entry which is preliminary data.</text>
</comment>
<evidence type="ECO:0000313" key="2">
    <source>
        <dbReference type="EMBL" id="KAK1134981.1"/>
    </source>
</evidence>
<accession>A0AA40GCA6</accession>
<feature type="transmembrane region" description="Helical" evidence="1">
    <location>
        <begin position="115"/>
        <end position="133"/>
    </location>
</feature>
<gene>
    <name evidence="2" type="ORF">K0M31_007747</name>
</gene>
<keyword evidence="1" id="KW-0472">Membrane</keyword>
<keyword evidence="1" id="KW-0812">Transmembrane</keyword>
<keyword evidence="1" id="KW-1133">Transmembrane helix</keyword>
<dbReference type="EMBL" id="JAHYIQ010000002">
    <property type="protein sequence ID" value="KAK1134981.1"/>
    <property type="molecule type" value="Genomic_DNA"/>
</dbReference>
<reference evidence="2" key="1">
    <citation type="submission" date="2021-10" db="EMBL/GenBank/DDBJ databases">
        <title>Melipona bicolor Genome sequencing and assembly.</title>
        <authorList>
            <person name="Araujo N.S."/>
            <person name="Arias M.C."/>
        </authorList>
    </citation>
    <scope>NUCLEOTIDE SEQUENCE</scope>
    <source>
        <strain evidence="2">USP_2M_L1-L4_2017</strain>
        <tissue evidence="2">Whole body</tissue>
    </source>
</reference>
<sequence>MSLGAFARYNINWFQLPSAKRFMDKIKRDVEMGHGEALEIMKKHAYMAKIYGLRFGSVFYLTLSIGVLYYTSIFIYERIVPTNETRLRRLPITTEYLILEEKCRLLTFLHMNVSSILFVTIFVGTETLTILYFEHAISLSEITSYYVRETIFRNSKYQCDDRTRRDIAKAVVAHKRGLESFPRQLVRYYSNNPKVTVEHDVEDQQEILVQHLQLLHWHGRKLFIGIFVCN</sequence>
<keyword evidence="3" id="KW-1185">Reference proteome</keyword>
<protein>
    <submittedName>
        <fullName evidence="2">Uncharacterized protein</fullName>
    </submittedName>
</protein>
<name>A0AA40GCA6_9HYME</name>
<organism evidence="2 3">
    <name type="scientific">Melipona bicolor</name>
    <dbReference type="NCBI Taxonomy" id="60889"/>
    <lineage>
        <taxon>Eukaryota</taxon>
        <taxon>Metazoa</taxon>
        <taxon>Ecdysozoa</taxon>
        <taxon>Arthropoda</taxon>
        <taxon>Hexapoda</taxon>
        <taxon>Insecta</taxon>
        <taxon>Pterygota</taxon>
        <taxon>Neoptera</taxon>
        <taxon>Endopterygota</taxon>
        <taxon>Hymenoptera</taxon>
        <taxon>Apocrita</taxon>
        <taxon>Aculeata</taxon>
        <taxon>Apoidea</taxon>
        <taxon>Anthophila</taxon>
        <taxon>Apidae</taxon>
        <taxon>Melipona</taxon>
    </lineage>
</organism>
<evidence type="ECO:0000256" key="1">
    <source>
        <dbReference type="SAM" id="Phobius"/>
    </source>
</evidence>
<dbReference type="AlphaFoldDB" id="A0AA40GCA6"/>